<feature type="domain" description="BIG2" evidence="2">
    <location>
        <begin position="858"/>
        <end position="939"/>
    </location>
</feature>
<dbReference type="InterPro" id="IPR008964">
    <property type="entry name" value="Invasin/intimin_cell_adhesion"/>
</dbReference>
<comment type="caution">
    <text evidence="3">The sequence shown here is derived from an EMBL/GenBank/DDBJ whole genome shotgun (WGS) entry which is preliminary data.</text>
</comment>
<feature type="signal peptide" evidence="1">
    <location>
        <begin position="1"/>
        <end position="18"/>
    </location>
</feature>
<feature type="domain" description="BIG2" evidence="2">
    <location>
        <begin position="217"/>
        <end position="297"/>
    </location>
</feature>
<feature type="domain" description="BIG2" evidence="2">
    <location>
        <begin position="949"/>
        <end position="1033"/>
    </location>
</feature>
<gene>
    <name evidence="3" type="ORF">HNQ60_000543</name>
</gene>
<keyword evidence="1" id="KW-0732">Signal</keyword>
<dbReference type="EMBL" id="JACHHZ010000001">
    <property type="protein sequence ID" value="MBB6091697.1"/>
    <property type="molecule type" value="Genomic_DNA"/>
</dbReference>
<keyword evidence="4" id="KW-1185">Reference proteome</keyword>
<feature type="domain" description="BIG2" evidence="2">
    <location>
        <begin position="582"/>
        <end position="663"/>
    </location>
</feature>
<dbReference type="InterPro" id="IPR045197">
    <property type="entry name" value="NUP210-like"/>
</dbReference>
<feature type="domain" description="BIG2" evidence="2">
    <location>
        <begin position="38"/>
        <end position="119"/>
    </location>
</feature>
<dbReference type="RefSeq" id="WP_184329481.1">
    <property type="nucleotide sequence ID" value="NZ_JACHHZ010000001.1"/>
</dbReference>
<feature type="chain" id="PRO_5032929396" evidence="1">
    <location>
        <begin position="19"/>
        <end position="1398"/>
    </location>
</feature>
<name>A0A841HFP3_9GAMM</name>
<feature type="domain" description="BIG2" evidence="2">
    <location>
        <begin position="398"/>
        <end position="481"/>
    </location>
</feature>
<evidence type="ECO:0000256" key="1">
    <source>
        <dbReference type="SAM" id="SignalP"/>
    </source>
</evidence>
<dbReference type="PROSITE" id="PS51257">
    <property type="entry name" value="PROKAR_LIPOPROTEIN"/>
    <property type="match status" value="1"/>
</dbReference>
<feature type="domain" description="BIG2" evidence="2">
    <location>
        <begin position="1219"/>
        <end position="1304"/>
    </location>
</feature>
<feature type="domain" description="BIG2" evidence="2">
    <location>
        <begin position="306"/>
        <end position="386"/>
    </location>
</feature>
<feature type="domain" description="BIG2" evidence="2">
    <location>
        <begin position="767"/>
        <end position="848"/>
    </location>
</feature>
<feature type="domain" description="BIG2" evidence="2">
    <location>
        <begin position="1128"/>
        <end position="1213"/>
    </location>
</feature>
<evidence type="ECO:0000313" key="4">
    <source>
        <dbReference type="Proteomes" id="UP000588068"/>
    </source>
</evidence>
<dbReference type="FunFam" id="2.60.40.1080:FF:000001">
    <property type="entry name" value="Bacterial Ig-like domain, group 2"/>
    <property type="match status" value="1"/>
</dbReference>
<dbReference type="SUPFAM" id="SSF49373">
    <property type="entry name" value="Invasin/intimin cell-adhesion fragments"/>
    <property type="match status" value="12"/>
</dbReference>
<reference evidence="3 4" key="1">
    <citation type="submission" date="2020-08" db="EMBL/GenBank/DDBJ databases">
        <title>Genomic Encyclopedia of Type Strains, Phase IV (KMG-IV): sequencing the most valuable type-strain genomes for metagenomic binning, comparative biology and taxonomic classification.</title>
        <authorList>
            <person name="Goeker M."/>
        </authorList>
    </citation>
    <scope>NUCLEOTIDE SEQUENCE [LARGE SCALE GENOMIC DNA]</scope>
    <source>
        <strain evidence="3 4">DSM 26723</strain>
    </source>
</reference>
<dbReference type="Pfam" id="PF02368">
    <property type="entry name" value="Big_2"/>
    <property type="match status" value="10"/>
</dbReference>
<feature type="domain" description="BIG2" evidence="2">
    <location>
        <begin position="1039"/>
        <end position="1123"/>
    </location>
</feature>
<feature type="domain" description="BIG2" evidence="2">
    <location>
        <begin position="1313"/>
        <end position="1395"/>
    </location>
</feature>
<protein>
    <submittedName>
        <fullName evidence="3">Uncharacterized protein YjdB</fullName>
    </submittedName>
</protein>
<sequence>MNRALLVCQLLFAVLLVACSGKHSGFPSDHCSSDCPTGNETLVVAPARTLLLTGSERQLEAVLVAADGSRRDVSDSVVWRSNNAALVTVAADGLVTGVATGATTVTASLPTLEAHAEVAVTNLRVDQLVVSPEHRKLLPGLPQQYTATAVLSNGSKVDVTARVQWLASDPAVASIDASGRAVAITEGETQIDARLLAPGVAEHDAEATLDVRPPIVTIDSFYLEPASATSVPGARITFRAFVITSENETLDVTEATQWQSTNTSVADIDAGIATAHAVGNTVIQARVTRLGQQHLATADLSVVAPSVRELRVSPQWAEQLVGQEQAYRATAIMASGLNVDVTDRVLWGSSSPSVAAIDHNGVASALAAGEATISASLSLQSVSYSDEAVFVVVTPPPVLQSLSVVPTNASVLVGNEMAYRCLATFSDGTVRDVTGSCVWSVSDPAIAVIDGLSGLLTGIAAGSAQVEARWSNDGVEVIGATAVEVIDTVTVTALQVTPASAQSLVLGTQQFLAHALLSDGRKLDVTSNVAWTSSDPAIATVGELGLARARAPGNAEIRAEGRYQDVDLADAASFTVTAPDVTVDEFRIVPPTQTTYDGATAQFDAQLLLSNGRTLNVTKMVNWSSLALNVACSTATSGEFIGRQAGIAPVTADLSYRGTNYSARAALIVLDRSRGVGELEIVPAEPLLVVGGQRQLRSLLLLSNGDYVDVTDRSPWVSVNDGIAAVDAQGLVTGVTAGTTVVATRVSAGPVQDSAEASTRVVDPAVELVALRVAPAQASVLVGATTQFTATAYYLNGQREDVSSEVSWSIADPDIATATSQDGLVLATAEGTTTVSARYRAGGKELTASANLGVTAVTITEIQVTPAQQIVAAGNAAQFTATALLSDNSHIDVSAEVQWRSSNATIAQASLAPGLFETLAQGTTTISATLSHEGQQFVGRGVLIVQGAQPVALEIAPPQLRLTMGQQGTLRAIVHFSDNTTEDVTREVSWRSADATIAAVNATLNKGLVTGVSVGATAISAVYRESLSASAPVQVVAPVLLSIDVLPAATSIASGLTQEFTAIGNYDDESALDISDRALWSSSNEAVASIVAGDRQGLVRGVSAGISTVSATLDGIGGNAILTVTPATVVRLEVGPDSTRMLVGGERSFTAVAILSDGSRREVTNEVTWTTSDAGIASVSNRVGSAGVAQGLAAGTAQIRATYRSSLQDEATLQVLAPIIDSIVVTPANETVTVGSNVYYTATAILSDTTQLDVTRVVSWTSSNAATAAISNGELNKGRATALAAGTTTITATLGTSSGRTNLTVSATCNGKPDSVFIVSDLTLRVGETAQMRVTGVFPDGCMQDLTEESATVWDSSNNDVFTIGNKSGVVTGIGPGVAQADVKHRSSTDTATVTVLP</sequence>
<proteinExistence type="predicted"/>
<dbReference type="PANTHER" id="PTHR23019:SF0">
    <property type="entry name" value="NUCLEAR PORE MEMBRANE GLYCOPROTEIN 210"/>
    <property type="match status" value="1"/>
</dbReference>
<evidence type="ECO:0000259" key="2">
    <source>
        <dbReference type="SMART" id="SM00635"/>
    </source>
</evidence>
<dbReference type="PANTHER" id="PTHR23019">
    <property type="entry name" value="NUCLEAR PORE MEMBRANE GLYCOPROTEIN GP210-RELATED"/>
    <property type="match status" value="1"/>
</dbReference>
<dbReference type="Gene3D" id="2.60.40.1080">
    <property type="match status" value="15"/>
</dbReference>
<feature type="domain" description="BIG2" evidence="2">
    <location>
        <begin position="675"/>
        <end position="756"/>
    </location>
</feature>
<accession>A0A841HFP3</accession>
<dbReference type="Proteomes" id="UP000588068">
    <property type="component" value="Unassembled WGS sequence"/>
</dbReference>
<organism evidence="3 4">
    <name type="scientific">Povalibacter uvarum</name>
    <dbReference type="NCBI Taxonomy" id="732238"/>
    <lineage>
        <taxon>Bacteria</taxon>
        <taxon>Pseudomonadati</taxon>
        <taxon>Pseudomonadota</taxon>
        <taxon>Gammaproteobacteria</taxon>
        <taxon>Steroidobacterales</taxon>
        <taxon>Steroidobacteraceae</taxon>
        <taxon>Povalibacter</taxon>
    </lineage>
</organism>
<dbReference type="SMART" id="SM00635">
    <property type="entry name" value="BID_2"/>
    <property type="match status" value="15"/>
</dbReference>
<evidence type="ECO:0000313" key="3">
    <source>
        <dbReference type="EMBL" id="MBB6091697.1"/>
    </source>
</evidence>
<dbReference type="InterPro" id="IPR003343">
    <property type="entry name" value="Big_2"/>
</dbReference>
<feature type="domain" description="BIG2" evidence="2">
    <location>
        <begin position="490"/>
        <end position="573"/>
    </location>
</feature>
<feature type="domain" description="BIG2" evidence="2">
    <location>
        <begin position="124"/>
        <end position="201"/>
    </location>
</feature>